<sequence>MYSNRMNQHSYLDVFENRLIPSRDLLINDHSDWFYQQDNAPCHKAGLITHWFSKNSISVMPWPARSPDLNPIERIWTS</sequence>
<dbReference type="InterPro" id="IPR038717">
    <property type="entry name" value="Tc1-like_DDE_dom"/>
</dbReference>
<feature type="domain" description="Tc1-like transposase DDE" evidence="1">
    <location>
        <begin position="38"/>
        <end position="77"/>
    </location>
</feature>
<evidence type="ECO:0000259" key="1">
    <source>
        <dbReference type="Pfam" id="PF13358"/>
    </source>
</evidence>
<comment type="caution">
    <text evidence="2">The sequence shown here is derived from an EMBL/GenBank/DDBJ whole genome shotgun (WGS) entry which is preliminary data.</text>
</comment>
<dbReference type="InterPro" id="IPR036397">
    <property type="entry name" value="RNaseH_sf"/>
</dbReference>
<keyword evidence="3" id="KW-1185">Reference proteome</keyword>
<dbReference type="AlphaFoldDB" id="A0A813Y003"/>
<dbReference type="GO" id="GO:0003676">
    <property type="term" value="F:nucleic acid binding"/>
    <property type="evidence" value="ECO:0007669"/>
    <property type="project" value="InterPro"/>
</dbReference>
<reference evidence="2" key="1">
    <citation type="submission" date="2021-02" db="EMBL/GenBank/DDBJ databases">
        <authorList>
            <person name="Nowell W R."/>
        </authorList>
    </citation>
    <scope>NUCLEOTIDE SEQUENCE</scope>
    <source>
        <strain evidence="2">Ploen Becks lab</strain>
    </source>
</reference>
<evidence type="ECO:0000313" key="2">
    <source>
        <dbReference type="EMBL" id="CAF0878464.1"/>
    </source>
</evidence>
<protein>
    <recommendedName>
        <fullName evidence="1">Tc1-like transposase DDE domain-containing protein</fullName>
    </recommendedName>
</protein>
<gene>
    <name evidence="2" type="ORF">OXX778_LOCUS10291</name>
</gene>
<dbReference type="Pfam" id="PF13358">
    <property type="entry name" value="DDE_3"/>
    <property type="match status" value="1"/>
</dbReference>
<name>A0A813Y003_9BILA</name>
<dbReference type="Proteomes" id="UP000663879">
    <property type="component" value="Unassembled WGS sequence"/>
</dbReference>
<evidence type="ECO:0000313" key="3">
    <source>
        <dbReference type="Proteomes" id="UP000663879"/>
    </source>
</evidence>
<organism evidence="2 3">
    <name type="scientific">Brachionus calyciflorus</name>
    <dbReference type="NCBI Taxonomy" id="104777"/>
    <lineage>
        <taxon>Eukaryota</taxon>
        <taxon>Metazoa</taxon>
        <taxon>Spiralia</taxon>
        <taxon>Gnathifera</taxon>
        <taxon>Rotifera</taxon>
        <taxon>Eurotatoria</taxon>
        <taxon>Monogononta</taxon>
        <taxon>Pseudotrocha</taxon>
        <taxon>Ploima</taxon>
        <taxon>Brachionidae</taxon>
        <taxon>Brachionus</taxon>
    </lineage>
</organism>
<accession>A0A813Y003</accession>
<dbReference type="OrthoDB" id="4843387at2759"/>
<proteinExistence type="predicted"/>
<dbReference type="Gene3D" id="3.30.420.10">
    <property type="entry name" value="Ribonuclease H-like superfamily/Ribonuclease H"/>
    <property type="match status" value="1"/>
</dbReference>
<dbReference type="EMBL" id="CAJNOC010001613">
    <property type="protein sequence ID" value="CAF0878464.1"/>
    <property type="molecule type" value="Genomic_DNA"/>
</dbReference>